<gene>
    <name evidence="2" type="ORF">EUTSA_v10029484mg</name>
</gene>
<proteinExistence type="predicted"/>
<feature type="non-terminal residue" evidence="2">
    <location>
        <position position="1"/>
    </location>
</feature>
<evidence type="ECO:0000259" key="1">
    <source>
        <dbReference type="Pfam" id="PF25210"/>
    </source>
</evidence>
<reference evidence="2 3" key="1">
    <citation type="journal article" date="2013" name="Front. Plant Sci.">
        <title>The Reference Genome of the Halophytic Plant Eutrema salsugineum.</title>
        <authorList>
            <person name="Yang R."/>
            <person name="Jarvis D.E."/>
            <person name="Chen H."/>
            <person name="Beilstein M.A."/>
            <person name="Grimwood J."/>
            <person name="Jenkins J."/>
            <person name="Shu S."/>
            <person name="Prochnik S."/>
            <person name="Xin M."/>
            <person name="Ma C."/>
            <person name="Schmutz J."/>
            <person name="Wing R.A."/>
            <person name="Mitchell-Olds T."/>
            <person name="Schumaker K.S."/>
            <person name="Wang X."/>
        </authorList>
    </citation>
    <scope>NUCLEOTIDE SEQUENCE [LARGE SCALE GENOMIC DNA]</scope>
</reference>
<accession>V4L3P7</accession>
<dbReference type="InterPro" id="IPR050354">
    <property type="entry name" value="F-box/kelch-repeat_ARATH"/>
</dbReference>
<evidence type="ECO:0000313" key="2">
    <source>
        <dbReference type="EMBL" id="ESQ38274.1"/>
    </source>
</evidence>
<dbReference type="eggNOG" id="KOG1072">
    <property type="taxonomic scope" value="Eukaryota"/>
</dbReference>
<dbReference type="PANTHER" id="PTHR24414:SF95">
    <property type="entry name" value="F-BOX DOMAIN-CONTAINING PROTEIN"/>
    <property type="match status" value="1"/>
</dbReference>
<dbReference type="PANTHER" id="PTHR24414">
    <property type="entry name" value="F-BOX/KELCH-REPEAT PROTEIN SKIP4"/>
    <property type="match status" value="1"/>
</dbReference>
<dbReference type="EMBL" id="KI517537">
    <property type="protein sequence ID" value="ESQ38274.1"/>
    <property type="molecule type" value="Genomic_DNA"/>
</dbReference>
<sequence>GCEDVSSSNWVEVFDPKTQTWTNVTNPCTEKRNNVELKSFGFGGKFYLMGDTYVVYNPEEATWKPIVDMTFAEFISYGVIDDVLFLWNHGVFRWYECKASLWNKLNGLERLSDLFLCRHCKMVDLGGKMALLWDRDVVSNGYRGTVICCAEIALERRDWDEMWGKVEWFDVVLRLDGACCLFDNESLTMTVSMCVSVEASFGVSH</sequence>
<dbReference type="Proteomes" id="UP000030689">
    <property type="component" value="Unassembled WGS sequence"/>
</dbReference>
<dbReference type="InterPro" id="IPR057499">
    <property type="entry name" value="Kelch_FKB95"/>
</dbReference>
<keyword evidence="3" id="KW-1185">Reference proteome</keyword>
<feature type="domain" description="FKB95-like N-terminal Kelch" evidence="1">
    <location>
        <begin position="1"/>
        <end position="173"/>
    </location>
</feature>
<name>V4L3P7_EUTSA</name>
<dbReference type="SUPFAM" id="SSF117281">
    <property type="entry name" value="Kelch motif"/>
    <property type="match status" value="1"/>
</dbReference>
<organism evidence="2 3">
    <name type="scientific">Eutrema salsugineum</name>
    <name type="common">Saltwater cress</name>
    <name type="synonym">Sisymbrium salsugineum</name>
    <dbReference type="NCBI Taxonomy" id="72664"/>
    <lineage>
        <taxon>Eukaryota</taxon>
        <taxon>Viridiplantae</taxon>
        <taxon>Streptophyta</taxon>
        <taxon>Embryophyta</taxon>
        <taxon>Tracheophyta</taxon>
        <taxon>Spermatophyta</taxon>
        <taxon>Magnoliopsida</taxon>
        <taxon>eudicotyledons</taxon>
        <taxon>Gunneridae</taxon>
        <taxon>Pentapetalae</taxon>
        <taxon>rosids</taxon>
        <taxon>malvids</taxon>
        <taxon>Brassicales</taxon>
        <taxon>Brassicaceae</taxon>
        <taxon>Eutremeae</taxon>
        <taxon>Eutrema</taxon>
    </lineage>
</organism>
<dbReference type="AlphaFoldDB" id="V4L3P7"/>
<evidence type="ECO:0000313" key="3">
    <source>
        <dbReference type="Proteomes" id="UP000030689"/>
    </source>
</evidence>
<dbReference type="Gene3D" id="2.120.10.80">
    <property type="entry name" value="Kelch-type beta propeller"/>
    <property type="match status" value="1"/>
</dbReference>
<dbReference type="InterPro" id="IPR015915">
    <property type="entry name" value="Kelch-typ_b-propeller"/>
</dbReference>
<dbReference type="Pfam" id="PF25210">
    <property type="entry name" value="Kelch_FKB95"/>
    <property type="match status" value="1"/>
</dbReference>
<dbReference type="Gramene" id="ESQ38274">
    <property type="protein sequence ID" value="ESQ38274"/>
    <property type="gene ID" value="EUTSA_v10029484mg"/>
</dbReference>
<protein>
    <recommendedName>
        <fullName evidence="1">FKB95-like N-terminal Kelch domain-containing protein</fullName>
    </recommendedName>
</protein>
<dbReference type="KEGG" id="eus:EUTSA_v10029484mg"/>